<dbReference type="Pfam" id="PF07978">
    <property type="entry name" value="NIPSNAP"/>
    <property type="match status" value="1"/>
</dbReference>
<feature type="domain" description="NIPSNAP" evidence="1">
    <location>
        <begin position="26"/>
        <end position="111"/>
    </location>
</feature>
<dbReference type="InterPro" id="IPR012577">
    <property type="entry name" value="NIPSNAP"/>
</dbReference>
<proteinExistence type="predicted"/>
<sequence length="227" mass="26040">MKKLLFITSLACIFFANNIFAVEMDVYVYKVKPGSLEEALEIFQEGSSIASETGMNVAIAQQSSGKGGELTYHWLEFYDSLEQRAEIRYADPKWDAYTEKFYSSNAIDTVRTYSMTSLDEDIGDENVALARVYVWDAKPNMYDETITALFQAKEIFEKHGFVVDLWQQGVGSKHYLEFVMLSSSEEEQAQSIRSVNADQDWIKMEPIWMKNEDVARFVTSFELSPIN</sequence>
<evidence type="ECO:0000313" key="2">
    <source>
        <dbReference type="EMBL" id="SVA45956.1"/>
    </source>
</evidence>
<protein>
    <recommendedName>
        <fullName evidence="1">NIPSNAP domain-containing protein</fullName>
    </recommendedName>
</protein>
<dbReference type="Gene3D" id="3.30.70.100">
    <property type="match status" value="1"/>
</dbReference>
<gene>
    <name evidence="2" type="ORF">METZ01_LOCUS98810</name>
</gene>
<accession>A0A381W071</accession>
<name>A0A381W071_9ZZZZ</name>
<reference evidence="2" key="1">
    <citation type="submission" date="2018-05" db="EMBL/GenBank/DDBJ databases">
        <authorList>
            <person name="Lanie J.A."/>
            <person name="Ng W.-L."/>
            <person name="Kazmierczak K.M."/>
            <person name="Andrzejewski T.M."/>
            <person name="Davidsen T.M."/>
            <person name="Wayne K.J."/>
            <person name="Tettelin H."/>
            <person name="Glass J.I."/>
            <person name="Rusch D."/>
            <person name="Podicherti R."/>
            <person name="Tsui H.-C.T."/>
            <person name="Winkler M.E."/>
        </authorList>
    </citation>
    <scope>NUCLEOTIDE SEQUENCE</scope>
</reference>
<organism evidence="2">
    <name type="scientific">marine metagenome</name>
    <dbReference type="NCBI Taxonomy" id="408172"/>
    <lineage>
        <taxon>unclassified sequences</taxon>
        <taxon>metagenomes</taxon>
        <taxon>ecological metagenomes</taxon>
    </lineage>
</organism>
<dbReference type="EMBL" id="UINC01010320">
    <property type="protein sequence ID" value="SVA45956.1"/>
    <property type="molecule type" value="Genomic_DNA"/>
</dbReference>
<dbReference type="AlphaFoldDB" id="A0A381W071"/>
<evidence type="ECO:0000259" key="1">
    <source>
        <dbReference type="Pfam" id="PF07978"/>
    </source>
</evidence>